<organism evidence="3 4">
    <name type="scientific">Ferrimonas sediminum</name>
    <dbReference type="NCBI Taxonomy" id="718193"/>
    <lineage>
        <taxon>Bacteria</taxon>
        <taxon>Pseudomonadati</taxon>
        <taxon>Pseudomonadota</taxon>
        <taxon>Gammaproteobacteria</taxon>
        <taxon>Alteromonadales</taxon>
        <taxon>Ferrimonadaceae</taxon>
        <taxon>Ferrimonas</taxon>
    </lineage>
</organism>
<name>A0A1G8NPK0_9GAMM</name>
<dbReference type="Gene3D" id="3.40.50.1980">
    <property type="entry name" value="Nitrogenase molybdenum iron protein domain"/>
    <property type="match status" value="2"/>
</dbReference>
<keyword evidence="1" id="KW-0732">Signal</keyword>
<gene>
    <name evidence="3" type="ORF">SAMN04488540_103172</name>
</gene>
<evidence type="ECO:0000256" key="1">
    <source>
        <dbReference type="SAM" id="SignalP"/>
    </source>
</evidence>
<keyword evidence="4" id="KW-1185">Reference proteome</keyword>
<evidence type="ECO:0000313" key="3">
    <source>
        <dbReference type="EMBL" id="SDI81440.1"/>
    </source>
</evidence>
<dbReference type="PANTHER" id="PTHR30535">
    <property type="entry name" value="VITAMIN B12-BINDING PROTEIN"/>
    <property type="match status" value="1"/>
</dbReference>
<feature type="domain" description="Fe/B12 periplasmic-binding" evidence="2">
    <location>
        <begin position="27"/>
        <end position="282"/>
    </location>
</feature>
<feature type="signal peptide" evidence="1">
    <location>
        <begin position="1"/>
        <end position="24"/>
    </location>
</feature>
<dbReference type="PANTHER" id="PTHR30535:SF4">
    <property type="entry name" value="HEMIN-BINDING PERIPLASMIC PROTEIN HMUT"/>
    <property type="match status" value="1"/>
</dbReference>
<dbReference type="EMBL" id="FNEM01000003">
    <property type="protein sequence ID" value="SDI81440.1"/>
    <property type="molecule type" value="Genomic_DNA"/>
</dbReference>
<protein>
    <submittedName>
        <fullName evidence="3">Iron complex transport system substrate-binding protein</fullName>
    </submittedName>
</protein>
<dbReference type="Proteomes" id="UP000199527">
    <property type="component" value="Unassembled WGS sequence"/>
</dbReference>
<evidence type="ECO:0000313" key="4">
    <source>
        <dbReference type="Proteomes" id="UP000199527"/>
    </source>
</evidence>
<accession>A0A1G8NPK0</accession>
<dbReference type="InterPro" id="IPR050902">
    <property type="entry name" value="ABC_Transporter_SBP"/>
</dbReference>
<dbReference type="RefSeq" id="WP_090363085.1">
    <property type="nucleotide sequence ID" value="NZ_FNEM01000003.1"/>
</dbReference>
<dbReference type="AlphaFoldDB" id="A0A1G8NPK0"/>
<proteinExistence type="predicted"/>
<dbReference type="PROSITE" id="PS51257">
    <property type="entry name" value="PROKAR_LIPOPROTEIN"/>
    <property type="match status" value="1"/>
</dbReference>
<dbReference type="SUPFAM" id="SSF53807">
    <property type="entry name" value="Helical backbone' metal receptor"/>
    <property type="match status" value="1"/>
</dbReference>
<feature type="chain" id="PRO_5011563384" evidence="1">
    <location>
        <begin position="25"/>
        <end position="282"/>
    </location>
</feature>
<reference evidence="4" key="1">
    <citation type="submission" date="2016-10" db="EMBL/GenBank/DDBJ databases">
        <authorList>
            <person name="Varghese N."/>
            <person name="Submissions S."/>
        </authorList>
    </citation>
    <scope>NUCLEOTIDE SEQUENCE [LARGE SCALE GENOMIC DNA]</scope>
    <source>
        <strain evidence="4">DSM 23317</strain>
    </source>
</reference>
<dbReference type="Pfam" id="PF01497">
    <property type="entry name" value="Peripla_BP_2"/>
    <property type="match status" value="1"/>
</dbReference>
<dbReference type="OrthoDB" id="9797736at2"/>
<dbReference type="InterPro" id="IPR002491">
    <property type="entry name" value="ABC_transptr_periplasmic_BD"/>
</dbReference>
<evidence type="ECO:0000259" key="2">
    <source>
        <dbReference type="PROSITE" id="PS50983"/>
    </source>
</evidence>
<sequence>MNHRFPLTTASLVLGACLSLSSVAAERVVSAGAAVTELVVALQGADKLVAVDVTSKVPEGMEVPMLGYHRTLSAEGILSMNPDLLVGSDEMGPKATLNIIRQADVEVANLPAAETPEQLLTNIDTLAGLLASETAAPKLKAKINEQVTRITDAKKQLARSPRVVFVLLRGDRGARLGGHHTPADMLITLAGGTNVAGFDGYKSANEETLLALEPEMILVTKPSMDDDDAAKALLESLPLLAHTPAGKNGHILNLPAKALLGGLGPSALDAAENLARQMVEIR</sequence>
<dbReference type="PROSITE" id="PS50983">
    <property type="entry name" value="FE_B12_PBP"/>
    <property type="match status" value="1"/>
</dbReference>